<evidence type="ECO:0000313" key="2">
    <source>
        <dbReference type="Proteomes" id="UP000507245"/>
    </source>
</evidence>
<proteinExistence type="predicted"/>
<organism evidence="1 2">
    <name type="scientific">Prunus armeniaca</name>
    <name type="common">Apricot</name>
    <name type="synonym">Armeniaca vulgaris</name>
    <dbReference type="NCBI Taxonomy" id="36596"/>
    <lineage>
        <taxon>Eukaryota</taxon>
        <taxon>Viridiplantae</taxon>
        <taxon>Streptophyta</taxon>
        <taxon>Embryophyta</taxon>
        <taxon>Tracheophyta</taxon>
        <taxon>Spermatophyta</taxon>
        <taxon>Magnoliopsida</taxon>
        <taxon>eudicotyledons</taxon>
        <taxon>Gunneridae</taxon>
        <taxon>Pentapetalae</taxon>
        <taxon>rosids</taxon>
        <taxon>fabids</taxon>
        <taxon>Rosales</taxon>
        <taxon>Rosaceae</taxon>
        <taxon>Amygdaloideae</taxon>
        <taxon>Amygdaleae</taxon>
        <taxon>Prunus</taxon>
    </lineage>
</organism>
<keyword evidence="2" id="KW-1185">Reference proteome</keyword>
<dbReference type="AlphaFoldDB" id="A0A6J5WL38"/>
<accession>A0A6J5WL38</accession>
<sequence length="88" mass="10290">MSYCIAHYLLDTCIPLSQNHRLICSIPAGCAAQVKHITRKHPPRQASWILRVYHHEDQWSWHISHMDAGRNDIRVQVCPPTPDRRLLE</sequence>
<dbReference type="Proteomes" id="UP000507245">
    <property type="component" value="Unassembled WGS sequence"/>
</dbReference>
<reference evidence="2" key="1">
    <citation type="journal article" date="2020" name="Genome Biol.">
        <title>Gamete binning: chromosome-level and haplotype-resolved genome assembly enabled by high-throughput single-cell sequencing of gamete genomes.</title>
        <authorList>
            <person name="Campoy J.A."/>
            <person name="Sun H."/>
            <person name="Goel M."/>
            <person name="Jiao W.-B."/>
            <person name="Folz-Donahue K."/>
            <person name="Wang N."/>
            <person name="Rubio M."/>
            <person name="Liu C."/>
            <person name="Kukat C."/>
            <person name="Ruiz D."/>
            <person name="Huettel B."/>
            <person name="Schneeberger K."/>
        </authorList>
    </citation>
    <scope>NUCLEOTIDE SEQUENCE [LARGE SCALE GENOMIC DNA]</scope>
    <source>
        <strain evidence="2">cv. Rojo Pasion</strain>
    </source>
</reference>
<evidence type="ECO:0000313" key="1">
    <source>
        <dbReference type="EMBL" id="CAB4298948.1"/>
    </source>
</evidence>
<protein>
    <submittedName>
        <fullName evidence="1">Uncharacterized protein</fullName>
    </submittedName>
</protein>
<gene>
    <name evidence="1" type="ORF">ORAREDHAP_LOCUS11896</name>
</gene>
<dbReference type="EMBL" id="CAEKKB010000002">
    <property type="protein sequence ID" value="CAB4298948.1"/>
    <property type="molecule type" value="Genomic_DNA"/>
</dbReference>
<name>A0A6J5WL38_PRUAR</name>